<dbReference type="EMBL" id="BMFS01000004">
    <property type="protein sequence ID" value="GGG97634.1"/>
    <property type="molecule type" value="Genomic_DNA"/>
</dbReference>
<keyword evidence="2" id="KW-0732">Signal</keyword>
<dbReference type="InterPro" id="IPR029058">
    <property type="entry name" value="AB_hydrolase_fold"/>
</dbReference>
<feature type="signal peptide" evidence="2">
    <location>
        <begin position="1"/>
        <end position="22"/>
    </location>
</feature>
<proteinExistence type="predicted"/>
<dbReference type="SUPFAM" id="SSF53474">
    <property type="entry name" value="alpha/beta-Hydrolases"/>
    <property type="match status" value="1"/>
</dbReference>
<dbReference type="InterPro" id="IPR001375">
    <property type="entry name" value="Peptidase_S9_cat"/>
</dbReference>
<dbReference type="RefSeq" id="WP_188451624.1">
    <property type="nucleotide sequence ID" value="NZ_BMFS01000004.1"/>
</dbReference>
<dbReference type="SUPFAM" id="SSF82171">
    <property type="entry name" value="DPP6 N-terminal domain-like"/>
    <property type="match status" value="1"/>
</dbReference>
<evidence type="ECO:0000256" key="2">
    <source>
        <dbReference type="SAM" id="SignalP"/>
    </source>
</evidence>
<gene>
    <name evidence="4" type="ORF">GCM10007420_11720</name>
</gene>
<dbReference type="Pfam" id="PF00326">
    <property type="entry name" value="Peptidase_S9"/>
    <property type="match status" value="1"/>
</dbReference>
<protein>
    <submittedName>
        <fullName evidence="4">Prolyl oligopeptidase</fullName>
    </submittedName>
</protein>
<feature type="domain" description="Peptidase S9 prolyl oligopeptidase catalytic" evidence="3">
    <location>
        <begin position="445"/>
        <end position="648"/>
    </location>
</feature>
<sequence>MIVVKLCAAALAAISLTAGASAAGLPPVEAFALPAQMRYAALSPDGDHIAFVFQRENNDMIAVAPSRLEEGAQIRIRSVHPWETVSAISWSGERVIYQTRRPTPRSRDDTSTFYNRTFLYSAPVDLSASIPLNEDPGDRRRSWLPRPQLSGDITHLLPHDPQHILQALNWREWETRDLYRTNVETGELSMIMRGRTGTQGFLTDGNGAVVAMYGLERGRETGDPFFVVGDGANGWIDLSRFINAEYDFLPFGRHRDGRLYVGSNHDADTIGLFLFDPARGAFDELLFRHPEVDVGGLIYSAGGEAVVGAYYIADEPGFHYFDGAYAAARNDLQTRLDRTNVRFVSIAQEARLALVSAEGPSDPGGLYLYDTESGALTEVGRLRPWLDDIPMGGVFPVRFPARDGLELRGYVTLPHGRQPDTTTGRPIPFVILVHGGPAARDYARFDPWAQFLASRGYGVLQFNFRGSRGLGRALESAGDGEWGAGMQDDVDDAAQWLAANGYADPDRIAVMGASYGGYAALMAAGRDNGLYRAAISVNGVTDLVGMRQHSQRFFGLEQRFREQLEGVDLRAMSPVNAANNIRIPILVAHASYDSVVPYSQSETFRRRLGRQDEHSVFIELRGDSHAIDLAGNRHLLLATLEAFLAYHMPSAELAMAD</sequence>
<evidence type="ECO:0000313" key="4">
    <source>
        <dbReference type="EMBL" id="GGG97634.1"/>
    </source>
</evidence>
<evidence type="ECO:0000259" key="3">
    <source>
        <dbReference type="Pfam" id="PF00326"/>
    </source>
</evidence>
<dbReference type="Gene3D" id="3.40.50.1820">
    <property type="entry name" value="alpha/beta hydrolase"/>
    <property type="match status" value="1"/>
</dbReference>
<evidence type="ECO:0000313" key="5">
    <source>
        <dbReference type="Proteomes" id="UP000648722"/>
    </source>
</evidence>
<organism evidence="4 5">
    <name type="scientific">Glycocaulis albus</name>
    <dbReference type="NCBI Taxonomy" id="1382801"/>
    <lineage>
        <taxon>Bacteria</taxon>
        <taxon>Pseudomonadati</taxon>
        <taxon>Pseudomonadota</taxon>
        <taxon>Alphaproteobacteria</taxon>
        <taxon>Maricaulales</taxon>
        <taxon>Maricaulaceae</taxon>
        <taxon>Glycocaulis</taxon>
    </lineage>
</organism>
<dbReference type="PANTHER" id="PTHR42776:SF27">
    <property type="entry name" value="DIPEPTIDYL PEPTIDASE FAMILY MEMBER 6"/>
    <property type="match status" value="1"/>
</dbReference>
<comment type="caution">
    <text evidence="4">The sequence shown here is derived from an EMBL/GenBank/DDBJ whole genome shotgun (WGS) entry which is preliminary data.</text>
</comment>
<keyword evidence="1" id="KW-0378">Hydrolase</keyword>
<dbReference type="PANTHER" id="PTHR42776">
    <property type="entry name" value="SERINE PEPTIDASE S9 FAMILY MEMBER"/>
    <property type="match status" value="1"/>
</dbReference>
<evidence type="ECO:0000256" key="1">
    <source>
        <dbReference type="ARBA" id="ARBA00022801"/>
    </source>
</evidence>
<keyword evidence="5" id="KW-1185">Reference proteome</keyword>
<reference evidence="5" key="1">
    <citation type="journal article" date="2019" name="Int. J. Syst. Evol. Microbiol.">
        <title>The Global Catalogue of Microorganisms (GCM) 10K type strain sequencing project: providing services to taxonomists for standard genome sequencing and annotation.</title>
        <authorList>
            <consortium name="The Broad Institute Genomics Platform"/>
            <consortium name="The Broad Institute Genome Sequencing Center for Infectious Disease"/>
            <person name="Wu L."/>
            <person name="Ma J."/>
        </authorList>
    </citation>
    <scope>NUCLEOTIDE SEQUENCE [LARGE SCALE GENOMIC DNA]</scope>
    <source>
        <strain evidence="5">CGMCC 1.12766</strain>
    </source>
</reference>
<dbReference type="Proteomes" id="UP000648722">
    <property type="component" value="Unassembled WGS sequence"/>
</dbReference>
<feature type="chain" id="PRO_5045749801" evidence="2">
    <location>
        <begin position="23"/>
        <end position="657"/>
    </location>
</feature>
<accession>A0ABQ1XMI2</accession>
<name>A0ABQ1XMI2_9PROT</name>